<feature type="transmembrane region" description="Helical" evidence="8">
    <location>
        <begin position="138"/>
        <end position="161"/>
    </location>
</feature>
<dbReference type="Gene3D" id="1.10.3720.10">
    <property type="entry name" value="MetI-like"/>
    <property type="match status" value="1"/>
</dbReference>
<keyword evidence="2 8" id="KW-0813">Transport</keyword>
<evidence type="ECO:0000256" key="5">
    <source>
        <dbReference type="ARBA" id="ARBA00022692"/>
    </source>
</evidence>
<evidence type="ECO:0000256" key="2">
    <source>
        <dbReference type="ARBA" id="ARBA00022448"/>
    </source>
</evidence>
<keyword evidence="7 8" id="KW-0472">Membrane</keyword>
<feature type="transmembrane region" description="Helical" evidence="8">
    <location>
        <begin position="66"/>
        <end position="92"/>
    </location>
</feature>
<sequence length="272" mass="28877">MRALDLLARLMARAAVLAAVLFLLVPLLVACLLSFDDRSFLGAFPPREFSLRWYRAFATNPTYMDGLFVSLQLGLVAAAIATILGTMGALALMDPRLAGRDTLEAVFLSPKFIPTVVIGFSLLVFTAKLGIFDPFTRLVMGHVVITLPFTLRAVLASLIGVKRSQIEAAISLGASEARALWDVAVPAARSGIVAGAAMAFVLSFDEVAVSLFLSDAFTQTLPIALVAEMRANLNLTIAAVSTVFLAATLVLLLLLDRTIGIERLAGDVGARG</sequence>
<keyword evidence="11" id="KW-1185">Reference proteome</keyword>
<comment type="similarity">
    <text evidence="8">Belongs to the binding-protein-dependent transport system permease family.</text>
</comment>
<evidence type="ECO:0000256" key="1">
    <source>
        <dbReference type="ARBA" id="ARBA00004429"/>
    </source>
</evidence>
<dbReference type="Pfam" id="PF00528">
    <property type="entry name" value="BPD_transp_1"/>
    <property type="match status" value="1"/>
</dbReference>
<dbReference type="PANTHER" id="PTHR43357:SF4">
    <property type="entry name" value="INNER MEMBRANE ABC TRANSPORTER PERMEASE PROTEIN YDCV"/>
    <property type="match status" value="1"/>
</dbReference>
<comment type="subcellular location">
    <subcellularLocation>
        <location evidence="1">Cell inner membrane</location>
        <topology evidence="1">Multi-pass membrane protein</topology>
    </subcellularLocation>
    <subcellularLocation>
        <location evidence="8">Cell membrane</location>
        <topology evidence="8">Multi-pass membrane protein</topology>
    </subcellularLocation>
</comment>
<evidence type="ECO:0000259" key="9">
    <source>
        <dbReference type="PROSITE" id="PS50928"/>
    </source>
</evidence>
<organism evidence="10 11">
    <name type="scientific">Sediminicoccus rosea</name>
    <dbReference type="NCBI Taxonomy" id="1225128"/>
    <lineage>
        <taxon>Bacteria</taxon>
        <taxon>Pseudomonadati</taxon>
        <taxon>Pseudomonadota</taxon>
        <taxon>Alphaproteobacteria</taxon>
        <taxon>Acetobacterales</taxon>
        <taxon>Roseomonadaceae</taxon>
        <taxon>Sediminicoccus</taxon>
    </lineage>
</organism>
<evidence type="ECO:0000256" key="4">
    <source>
        <dbReference type="ARBA" id="ARBA00022519"/>
    </source>
</evidence>
<feature type="domain" description="ABC transmembrane type-1" evidence="9">
    <location>
        <begin position="67"/>
        <end position="255"/>
    </location>
</feature>
<feature type="transmembrane region" description="Helical" evidence="8">
    <location>
        <begin position="233"/>
        <end position="255"/>
    </location>
</feature>
<dbReference type="RefSeq" id="WP_318650724.1">
    <property type="nucleotide sequence ID" value="NZ_CP137852.1"/>
</dbReference>
<proteinExistence type="inferred from homology"/>
<dbReference type="EMBL" id="CP137852">
    <property type="protein sequence ID" value="WPB86756.1"/>
    <property type="molecule type" value="Genomic_DNA"/>
</dbReference>
<dbReference type="PROSITE" id="PS50928">
    <property type="entry name" value="ABC_TM1"/>
    <property type="match status" value="1"/>
</dbReference>
<keyword evidence="4" id="KW-0997">Cell inner membrane</keyword>
<protein>
    <submittedName>
        <fullName evidence="10">ABC transporter permease</fullName>
    </submittedName>
</protein>
<reference evidence="10 11" key="1">
    <citation type="submission" date="2023-11" db="EMBL/GenBank/DDBJ databases">
        <title>Arctic aerobic anoxygenic photoheterotroph Sediminicoccus rosea KRV36 adapts its photosynthesis to long days of polar summer.</title>
        <authorList>
            <person name="Tomasch J."/>
            <person name="Kopejtka K."/>
            <person name="Bily T."/>
            <person name="Gardiner A.T."/>
            <person name="Gardian Z."/>
            <person name="Shivaramu S."/>
            <person name="Koblizek M."/>
            <person name="Engelhardt F."/>
            <person name="Kaftan D."/>
        </authorList>
    </citation>
    <scope>NUCLEOTIDE SEQUENCE [LARGE SCALE GENOMIC DNA]</scope>
    <source>
        <strain evidence="10 11">R-30</strain>
    </source>
</reference>
<dbReference type="SUPFAM" id="SSF161098">
    <property type="entry name" value="MetI-like"/>
    <property type="match status" value="1"/>
</dbReference>
<dbReference type="Proteomes" id="UP001305521">
    <property type="component" value="Chromosome"/>
</dbReference>
<dbReference type="PROSITE" id="PS51257">
    <property type="entry name" value="PROKAR_LIPOPROTEIN"/>
    <property type="match status" value="1"/>
</dbReference>
<evidence type="ECO:0000256" key="8">
    <source>
        <dbReference type="RuleBase" id="RU363032"/>
    </source>
</evidence>
<feature type="transmembrane region" description="Helical" evidence="8">
    <location>
        <begin position="192"/>
        <end position="213"/>
    </location>
</feature>
<dbReference type="PANTHER" id="PTHR43357">
    <property type="entry name" value="INNER MEMBRANE ABC TRANSPORTER PERMEASE PROTEIN YDCV"/>
    <property type="match status" value="1"/>
</dbReference>
<evidence type="ECO:0000313" key="11">
    <source>
        <dbReference type="Proteomes" id="UP001305521"/>
    </source>
</evidence>
<dbReference type="InterPro" id="IPR000515">
    <property type="entry name" value="MetI-like"/>
</dbReference>
<keyword evidence="6 8" id="KW-1133">Transmembrane helix</keyword>
<keyword evidence="3" id="KW-1003">Cell membrane</keyword>
<evidence type="ECO:0000256" key="7">
    <source>
        <dbReference type="ARBA" id="ARBA00023136"/>
    </source>
</evidence>
<dbReference type="InterPro" id="IPR035906">
    <property type="entry name" value="MetI-like_sf"/>
</dbReference>
<dbReference type="CDD" id="cd06261">
    <property type="entry name" value="TM_PBP2"/>
    <property type="match status" value="1"/>
</dbReference>
<gene>
    <name evidence="10" type="ORF">R9Z33_07710</name>
</gene>
<evidence type="ECO:0000256" key="3">
    <source>
        <dbReference type="ARBA" id="ARBA00022475"/>
    </source>
</evidence>
<keyword evidence="5 8" id="KW-0812">Transmembrane</keyword>
<feature type="transmembrane region" description="Helical" evidence="8">
    <location>
        <begin position="112"/>
        <end position="132"/>
    </location>
</feature>
<accession>A0ABZ0PMR5</accession>
<name>A0ABZ0PMR5_9PROT</name>
<evidence type="ECO:0000313" key="10">
    <source>
        <dbReference type="EMBL" id="WPB86756.1"/>
    </source>
</evidence>
<evidence type="ECO:0000256" key="6">
    <source>
        <dbReference type="ARBA" id="ARBA00022989"/>
    </source>
</evidence>